<protein>
    <submittedName>
        <fullName evidence="1">Uncharacterized protein</fullName>
    </submittedName>
</protein>
<reference evidence="2" key="1">
    <citation type="submission" date="2016-09" db="EMBL/GenBank/DDBJ databases">
        <authorList>
            <person name="Varghese N."/>
            <person name="Submissions S."/>
        </authorList>
    </citation>
    <scope>NUCLEOTIDE SEQUENCE [LARGE SCALE GENOMIC DNA]</scope>
    <source>
        <strain evidence="2">ANC 4422</strain>
    </source>
</reference>
<dbReference type="OrthoDB" id="6687534at2"/>
<evidence type="ECO:0000313" key="2">
    <source>
        <dbReference type="Proteomes" id="UP000242501"/>
    </source>
</evidence>
<keyword evidence="2" id="KW-1185">Reference proteome</keyword>
<gene>
    <name evidence="1" type="ORF">SAMN05421733_11625</name>
</gene>
<evidence type="ECO:0000313" key="1">
    <source>
        <dbReference type="EMBL" id="SDC29015.1"/>
    </source>
</evidence>
<proteinExistence type="predicted"/>
<dbReference type="RefSeq" id="WP_092750120.1">
    <property type="nucleotide sequence ID" value="NZ_FMYL01000016.1"/>
</dbReference>
<name>A0A1G6KEL6_9GAMM</name>
<dbReference type="STRING" id="1219383.SAMN05421733_11625"/>
<organism evidence="1 2">
    <name type="scientific">Acinetobacter boissieri</name>
    <dbReference type="NCBI Taxonomy" id="1219383"/>
    <lineage>
        <taxon>Bacteria</taxon>
        <taxon>Pseudomonadati</taxon>
        <taxon>Pseudomonadota</taxon>
        <taxon>Gammaproteobacteria</taxon>
        <taxon>Moraxellales</taxon>
        <taxon>Moraxellaceae</taxon>
        <taxon>Acinetobacter</taxon>
    </lineage>
</organism>
<dbReference type="AlphaFoldDB" id="A0A1G6KEL6"/>
<dbReference type="EMBL" id="FMYL01000016">
    <property type="protein sequence ID" value="SDC29015.1"/>
    <property type="molecule type" value="Genomic_DNA"/>
</dbReference>
<accession>A0A1G6KEL6</accession>
<sequence length="180" mass="20524">MLNTAVNRVAGGRRLATRRIVMNTLATVPSQIWRKHVEYSNAQDEATPNSALSFEALAVSAQDEPNYRYEHLGYAYVLIDHFNGGYVHKNQSFINPSDLSITAQIEPYDENLVTQLEQISNIPDVVLKEGDLLGLMIYQDFMLWFEIVGQTGQTMMADFGMKYILNRRDDLQFEPITSEK</sequence>
<dbReference type="Proteomes" id="UP000242501">
    <property type="component" value="Unassembled WGS sequence"/>
</dbReference>